<gene>
    <name evidence="1" type="ORF">NC998_22930</name>
</gene>
<keyword evidence="2" id="KW-1185">Reference proteome</keyword>
<dbReference type="EMBL" id="JAMPKM010000018">
    <property type="protein sequence ID" value="MEP0819963.1"/>
    <property type="molecule type" value="Genomic_DNA"/>
</dbReference>
<organism evidence="1 2">
    <name type="scientific">Trichocoleus desertorum GB2-A4</name>
    <dbReference type="NCBI Taxonomy" id="2933944"/>
    <lineage>
        <taxon>Bacteria</taxon>
        <taxon>Bacillati</taxon>
        <taxon>Cyanobacteriota</taxon>
        <taxon>Cyanophyceae</taxon>
        <taxon>Leptolyngbyales</taxon>
        <taxon>Trichocoleusaceae</taxon>
        <taxon>Trichocoleus</taxon>
    </lineage>
</organism>
<protein>
    <submittedName>
        <fullName evidence="1">Uncharacterized protein</fullName>
    </submittedName>
</protein>
<dbReference type="Proteomes" id="UP001464891">
    <property type="component" value="Unassembled WGS sequence"/>
</dbReference>
<accession>A0ABV0JDU5</accession>
<reference evidence="1 2" key="1">
    <citation type="submission" date="2022-04" db="EMBL/GenBank/DDBJ databases">
        <title>Positive selection, recombination, and allopatry shape intraspecific diversity of widespread and dominant cyanobacteria.</title>
        <authorList>
            <person name="Wei J."/>
            <person name="Shu W."/>
            <person name="Hu C."/>
        </authorList>
    </citation>
    <scope>NUCLEOTIDE SEQUENCE [LARGE SCALE GENOMIC DNA]</scope>
    <source>
        <strain evidence="1 2">GB2-A4</strain>
    </source>
</reference>
<proteinExistence type="predicted"/>
<evidence type="ECO:0000313" key="2">
    <source>
        <dbReference type="Proteomes" id="UP001464891"/>
    </source>
</evidence>
<dbReference type="RefSeq" id="WP_242017152.1">
    <property type="nucleotide sequence ID" value="NZ_JAMPKM010000018.1"/>
</dbReference>
<comment type="caution">
    <text evidence="1">The sequence shown here is derived from an EMBL/GenBank/DDBJ whole genome shotgun (WGS) entry which is preliminary data.</text>
</comment>
<sequence>MRFALQVAGFEAAQVRNQEAVKRHFRLSCLAQSLLQQATCQGRKSERFVFAKNKQTVGQRLYRLTREAYQHLLYLVEGLFAQGRSWEQFLEVVMPA</sequence>
<evidence type="ECO:0000313" key="1">
    <source>
        <dbReference type="EMBL" id="MEP0819963.1"/>
    </source>
</evidence>
<name>A0ABV0JDU5_9CYAN</name>